<evidence type="ECO:0000313" key="11">
    <source>
        <dbReference type="Proteomes" id="UP000773064"/>
    </source>
</evidence>
<dbReference type="EMBL" id="JAFEJS010000001">
    <property type="protein sequence ID" value="MBT1172189.1"/>
    <property type="molecule type" value="Genomic_DNA"/>
</dbReference>
<sequence length="156" mass="17542">MSTVRTTDDIHRDSRARFEGMSGAEAPVVATTSAKEQPERADSNGAENCLSPARIASIARPIAMRNRIDELYLFGSMARGEATEDSDVDFIYQFSSMANPVIDLISFRDDLEGALHRRVDLVRKSYITEPQSDRLKEIQRVLFVNSITSKPMFRIL</sequence>
<dbReference type="InterPro" id="IPR043519">
    <property type="entry name" value="NT_sf"/>
</dbReference>
<feature type="region of interest" description="Disordered" evidence="8">
    <location>
        <begin position="1"/>
        <end position="47"/>
    </location>
</feature>
<keyword evidence="7" id="KW-0460">Magnesium</keyword>
<dbReference type="InterPro" id="IPR041633">
    <property type="entry name" value="Polbeta"/>
</dbReference>
<dbReference type="InterPro" id="IPR052038">
    <property type="entry name" value="Type-VII_TA_antitoxin"/>
</dbReference>
<dbReference type="Pfam" id="PF18765">
    <property type="entry name" value="Polbeta"/>
    <property type="match status" value="1"/>
</dbReference>
<keyword evidence="11" id="KW-1185">Reference proteome</keyword>
<evidence type="ECO:0000256" key="6">
    <source>
        <dbReference type="ARBA" id="ARBA00022840"/>
    </source>
</evidence>
<keyword evidence="6" id="KW-0067">ATP-binding</keyword>
<evidence type="ECO:0000256" key="3">
    <source>
        <dbReference type="ARBA" id="ARBA00022695"/>
    </source>
</evidence>
<evidence type="ECO:0000259" key="9">
    <source>
        <dbReference type="Pfam" id="PF18765"/>
    </source>
</evidence>
<proteinExistence type="predicted"/>
<evidence type="ECO:0000256" key="7">
    <source>
        <dbReference type="ARBA" id="ARBA00022842"/>
    </source>
</evidence>
<evidence type="ECO:0000256" key="4">
    <source>
        <dbReference type="ARBA" id="ARBA00022723"/>
    </source>
</evidence>
<dbReference type="PANTHER" id="PTHR33571:SF14">
    <property type="entry name" value="PROTEIN ADENYLYLTRANSFERASE MJ0435-RELATED"/>
    <property type="match status" value="1"/>
</dbReference>
<keyword evidence="5" id="KW-0547">Nucleotide-binding</keyword>
<dbReference type="PANTHER" id="PTHR33571">
    <property type="entry name" value="SSL8005 PROTEIN"/>
    <property type="match status" value="1"/>
</dbReference>
<reference evidence="10 11" key="1">
    <citation type="journal article" date="2021" name="Environ. Microbiol.">
        <title>Genetic insights into the dark matter of the mammalian gut microbiota through targeted genome reconstruction.</title>
        <authorList>
            <person name="Lugli G.A."/>
            <person name="Alessandri G."/>
            <person name="Milani C."/>
            <person name="Viappiani A."/>
            <person name="Fontana F."/>
            <person name="Tarracchini C."/>
            <person name="Mancabelli L."/>
            <person name="Argentini C."/>
            <person name="Ruiz L."/>
            <person name="Margolles A."/>
            <person name="van Sinderen D."/>
            <person name="Turroni F."/>
            <person name="Ventura M."/>
        </authorList>
    </citation>
    <scope>NUCLEOTIDE SEQUENCE [LARGE SCALE GENOMIC DNA]</scope>
    <source>
        <strain evidence="10 11">MA2</strain>
    </source>
</reference>
<gene>
    <name evidence="10" type="ORF">JS528_02200</name>
</gene>
<organism evidence="10 11">
    <name type="scientific">Bifidobacterium santillanense</name>
    <dbReference type="NCBI Taxonomy" id="2809028"/>
    <lineage>
        <taxon>Bacteria</taxon>
        <taxon>Bacillati</taxon>
        <taxon>Actinomycetota</taxon>
        <taxon>Actinomycetes</taxon>
        <taxon>Bifidobacteriales</taxon>
        <taxon>Bifidobacteriaceae</taxon>
        <taxon>Bifidobacterium</taxon>
    </lineage>
</organism>
<dbReference type="Proteomes" id="UP000773064">
    <property type="component" value="Unassembled WGS sequence"/>
</dbReference>
<dbReference type="CDD" id="cd05403">
    <property type="entry name" value="NT_KNTase_like"/>
    <property type="match status" value="1"/>
</dbReference>
<comment type="caution">
    <text evidence="10">The sequence shown here is derived from an EMBL/GenBank/DDBJ whole genome shotgun (WGS) entry which is preliminary data.</text>
</comment>
<evidence type="ECO:0000256" key="5">
    <source>
        <dbReference type="ARBA" id="ARBA00022741"/>
    </source>
</evidence>
<keyword evidence="3" id="KW-0548">Nucleotidyltransferase</keyword>
<feature type="domain" description="Polymerase beta nucleotidyltransferase" evidence="9">
    <location>
        <begin position="63"/>
        <end position="124"/>
    </location>
</feature>
<dbReference type="SUPFAM" id="SSF81301">
    <property type="entry name" value="Nucleotidyltransferase"/>
    <property type="match status" value="1"/>
</dbReference>
<comment type="cofactor">
    <cofactor evidence="1">
        <name>Mg(2+)</name>
        <dbReference type="ChEBI" id="CHEBI:18420"/>
    </cofactor>
</comment>
<evidence type="ECO:0000313" key="10">
    <source>
        <dbReference type="EMBL" id="MBT1172189.1"/>
    </source>
</evidence>
<evidence type="ECO:0000256" key="8">
    <source>
        <dbReference type="SAM" id="MobiDB-lite"/>
    </source>
</evidence>
<keyword evidence="4" id="KW-0479">Metal-binding</keyword>
<accession>A0ABS5UMT1</accession>
<name>A0ABS5UMT1_9BIFI</name>
<dbReference type="Gene3D" id="3.30.460.10">
    <property type="entry name" value="Beta Polymerase, domain 2"/>
    <property type="match status" value="1"/>
</dbReference>
<dbReference type="RefSeq" id="WP_214357447.1">
    <property type="nucleotide sequence ID" value="NZ_JAFEJS010000001.1"/>
</dbReference>
<feature type="compositionally biased region" description="Basic and acidic residues" evidence="8">
    <location>
        <begin position="1"/>
        <end position="18"/>
    </location>
</feature>
<protein>
    <submittedName>
        <fullName evidence="10">Nucleotidyltransferase domain-containing protein</fullName>
    </submittedName>
</protein>
<evidence type="ECO:0000256" key="1">
    <source>
        <dbReference type="ARBA" id="ARBA00001946"/>
    </source>
</evidence>
<evidence type="ECO:0000256" key="2">
    <source>
        <dbReference type="ARBA" id="ARBA00022679"/>
    </source>
</evidence>
<keyword evidence="2" id="KW-0808">Transferase</keyword>